<dbReference type="RefSeq" id="WP_236777798.1">
    <property type="nucleotide sequence ID" value="NZ_CP016379.1"/>
</dbReference>
<evidence type="ECO:0000313" key="2">
    <source>
        <dbReference type="Proteomes" id="UP000267250"/>
    </source>
</evidence>
<dbReference type="Proteomes" id="UP000267250">
    <property type="component" value="Chromosome"/>
</dbReference>
<dbReference type="AlphaFoldDB" id="A0A3Q9HR79"/>
<keyword evidence="2" id="KW-1185">Reference proteome</keyword>
<gene>
    <name evidence="1" type="ORF">BBF96_09300</name>
</gene>
<sequence length="89" mass="10253">MKIKNYMERIVVEKLDELLQGRTDICACEQCRTEMVTYALNHLPPRYVSSHRGEVFTKLDDMNTQNIADVSKVLVKAIEVVSTNPRHSM</sequence>
<proteinExistence type="predicted"/>
<evidence type="ECO:0000313" key="1">
    <source>
        <dbReference type="EMBL" id="AZR73567.1"/>
    </source>
</evidence>
<organism evidence="1 2">
    <name type="scientific">Anoxybacter fermentans</name>
    <dbReference type="NCBI Taxonomy" id="1323375"/>
    <lineage>
        <taxon>Bacteria</taxon>
        <taxon>Bacillati</taxon>
        <taxon>Bacillota</taxon>
        <taxon>Clostridia</taxon>
        <taxon>Halanaerobiales</taxon>
        <taxon>Anoxybacter</taxon>
    </lineage>
</organism>
<dbReference type="Pfam" id="PF10719">
    <property type="entry name" value="ComFB"/>
    <property type="match status" value="1"/>
</dbReference>
<reference evidence="1 2" key="1">
    <citation type="submission" date="2016-07" db="EMBL/GenBank/DDBJ databases">
        <title>Genome and transcriptome analysis of iron-reducing fermentative bacteria Anoxybacter fermentans.</title>
        <authorList>
            <person name="Zeng X."/>
            <person name="Shao Z."/>
        </authorList>
    </citation>
    <scope>NUCLEOTIDE SEQUENCE [LARGE SCALE GENOMIC DNA]</scope>
    <source>
        <strain evidence="1 2">DY22613</strain>
    </source>
</reference>
<dbReference type="EMBL" id="CP016379">
    <property type="protein sequence ID" value="AZR73567.1"/>
    <property type="molecule type" value="Genomic_DNA"/>
</dbReference>
<protein>
    <submittedName>
        <fullName evidence="1">Competence protein ComFB</fullName>
    </submittedName>
</protein>
<name>A0A3Q9HR79_9FIRM</name>
<accession>A0A3Q9HR79</accession>
<dbReference type="InterPro" id="IPR019657">
    <property type="entry name" value="ComFB"/>
</dbReference>
<dbReference type="KEGG" id="aft:BBF96_09300"/>